<dbReference type="Proteomes" id="UP000824120">
    <property type="component" value="Unassembled WGS sequence"/>
</dbReference>
<keyword evidence="2" id="KW-1185">Reference proteome</keyword>
<evidence type="ECO:0000313" key="1">
    <source>
        <dbReference type="EMBL" id="KAG5568920.1"/>
    </source>
</evidence>
<organism evidence="1 2">
    <name type="scientific">Solanum commersonii</name>
    <name type="common">Commerson's wild potato</name>
    <name type="synonym">Commerson's nightshade</name>
    <dbReference type="NCBI Taxonomy" id="4109"/>
    <lineage>
        <taxon>Eukaryota</taxon>
        <taxon>Viridiplantae</taxon>
        <taxon>Streptophyta</taxon>
        <taxon>Embryophyta</taxon>
        <taxon>Tracheophyta</taxon>
        <taxon>Spermatophyta</taxon>
        <taxon>Magnoliopsida</taxon>
        <taxon>eudicotyledons</taxon>
        <taxon>Gunneridae</taxon>
        <taxon>Pentapetalae</taxon>
        <taxon>asterids</taxon>
        <taxon>lamiids</taxon>
        <taxon>Solanales</taxon>
        <taxon>Solanaceae</taxon>
        <taxon>Solanoideae</taxon>
        <taxon>Solaneae</taxon>
        <taxon>Solanum</taxon>
    </lineage>
</organism>
<reference evidence="1" key="1">
    <citation type="submission" date="2020-09" db="EMBL/GenBank/DDBJ databases">
        <title>De no assembly of potato wild relative species, Solanum commersonii.</title>
        <authorList>
            <person name="Cho K."/>
        </authorList>
    </citation>
    <scope>NUCLEOTIDE SEQUENCE</scope>
    <source>
        <strain evidence="1">LZ3.2</strain>
        <tissue evidence="1">Leaf</tissue>
    </source>
</reference>
<protein>
    <submittedName>
        <fullName evidence="1">Uncharacterized protein</fullName>
    </submittedName>
</protein>
<name>A0A9J5W0M0_SOLCO</name>
<accession>A0A9J5W0M0</accession>
<evidence type="ECO:0000313" key="2">
    <source>
        <dbReference type="Proteomes" id="UP000824120"/>
    </source>
</evidence>
<dbReference type="EMBL" id="JACXVP010000021">
    <property type="protein sequence ID" value="KAG5568920.1"/>
    <property type="molecule type" value="Genomic_DNA"/>
</dbReference>
<comment type="caution">
    <text evidence="1">The sequence shown here is derived from an EMBL/GenBank/DDBJ whole genome shotgun (WGS) entry which is preliminary data.</text>
</comment>
<dbReference type="AlphaFoldDB" id="A0A9J5W0M0"/>
<sequence length="242" mass="27672">MTHFLDQPIPRAGKSPFYRFSCAIVLGFFGDPEFQPQFSQKISRTPVKTLPIDLVGPHGQNNPFYGQTVAGAVHGFFGEPEFQPHFCQNFTWTSVKILPREPVSPQGQNDPFSGLKSSERPLKPYLWSQLDLTAKTAHFQGQMIPRAGKPPPFCRFSCAIVNEIFCQEFRTHFCQNFPGLLLIPYLWSQLALMAKMTNFQGQTIPGVGKPPILLIFIYYSSWIVWRSRIPTSYFPKFYLDVR</sequence>
<gene>
    <name evidence="1" type="ORF">H5410_064083</name>
</gene>
<proteinExistence type="predicted"/>